<name>A0ABX8EPT5_9ACTN</name>
<evidence type="ECO:0000259" key="1">
    <source>
        <dbReference type="Pfam" id="PF08241"/>
    </source>
</evidence>
<dbReference type="SUPFAM" id="SSF53335">
    <property type="entry name" value="S-adenosyl-L-methionine-dependent methyltransferases"/>
    <property type="match status" value="1"/>
</dbReference>
<dbReference type="EMBL" id="CP075371">
    <property type="protein sequence ID" value="QVT81323.1"/>
    <property type="molecule type" value="Genomic_DNA"/>
</dbReference>
<proteinExistence type="predicted"/>
<reference evidence="2 3" key="1">
    <citation type="submission" date="2021-05" db="EMBL/GenBank/DDBJ databases">
        <title>Complete genome of Nocardioides aquaticus KCTC 9944T isolated from meromictic and hypersaline Ekho Lake, Antarctica.</title>
        <authorList>
            <person name="Hwang K."/>
            <person name="Kim K.M."/>
            <person name="Choe H."/>
        </authorList>
    </citation>
    <scope>NUCLEOTIDE SEQUENCE [LARGE SCALE GENOMIC DNA]</scope>
    <source>
        <strain evidence="2 3">KCTC 9944</strain>
    </source>
</reference>
<protein>
    <submittedName>
        <fullName evidence="2">tRNA 5-carboxymethoxyuridine methyltransferase</fullName>
        <ecNumber evidence="2">2.1.1.-</ecNumber>
    </submittedName>
</protein>
<dbReference type="EC" id="2.1.1.-" evidence="2"/>
<evidence type="ECO:0000313" key="2">
    <source>
        <dbReference type="EMBL" id="QVT81323.1"/>
    </source>
</evidence>
<feature type="domain" description="Methyltransferase type 11" evidence="1">
    <location>
        <begin position="56"/>
        <end position="152"/>
    </location>
</feature>
<gene>
    <name evidence="2" type="primary">cmoM_3</name>
    <name evidence="2" type="ORF">ENKNEFLB_03731</name>
</gene>
<dbReference type="RefSeq" id="WP_214056712.1">
    <property type="nucleotide sequence ID" value="NZ_CP075371.1"/>
</dbReference>
<dbReference type="InterPro" id="IPR029063">
    <property type="entry name" value="SAM-dependent_MTases_sf"/>
</dbReference>
<accession>A0ABX8EPT5</accession>
<sequence length="221" mass="23162">MTTPAADRLASQRAQWQAAAADFDAEPDHGLLDPDVREAWRALLEPHLPPAPADVVDLGCGTGSLAVLLSERGHRVRGTDLAPAMVAAARAKADAAGVGDRVTVVEGDAGHPSYGPGSADVVLCRHVLWALPDPAAALAAWGRLLRPGGLLLLVEGRWHTGGGLDAATTVRLVADHVAGADAPQVEQLADRDDLWGGPVTDERYLLHARVPRRDDAPGQPR</sequence>
<evidence type="ECO:0000313" key="3">
    <source>
        <dbReference type="Proteomes" id="UP000679307"/>
    </source>
</evidence>
<keyword evidence="2" id="KW-0808">Transferase</keyword>
<dbReference type="Pfam" id="PF08241">
    <property type="entry name" value="Methyltransf_11"/>
    <property type="match status" value="1"/>
</dbReference>
<organism evidence="2 3">
    <name type="scientific">Nocardioides aquaticus</name>
    <dbReference type="NCBI Taxonomy" id="160826"/>
    <lineage>
        <taxon>Bacteria</taxon>
        <taxon>Bacillati</taxon>
        <taxon>Actinomycetota</taxon>
        <taxon>Actinomycetes</taxon>
        <taxon>Propionibacteriales</taxon>
        <taxon>Nocardioidaceae</taxon>
        <taxon>Nocardioides</taxon>
    </lineage>
</organism>
<dbReference type="PANTHER" id="PTHR43861:SF1">
    <property type="entry name" value="TRANS-ACONITATE 2-METHYLTRANSFERASE"/>
    <property type="match status" value="1"/>
</dbReference>
<keyword evidence="2" id="KW-0489">Methyltransferase</keyword>
<dbReference type="PANTHER" id="PTHR43861">
    <property type="entry name" value="TRANS-ACONITATE 2-METHYLTRANSFERASE-RELATED"/>
    <property type="match status" value="1"/>
</dbReference>
<dbReference type="Gene3D" id="3.40.50.150">
    <property type="entry name" value="Vaccinia Virus protein VP39"/>
    <property type="match status" value="1"/>
</dbReference>
<dbReference type="GO" id="GO:0032259">
    <property type="term" value="P:methylation"/>
    <property type="evidence" value="ECO:0007669"/>
    <property type="project" value="UniProtKB-KW"/>
</dbReference>
<dbReference type="Proteomes" id="UP000679307">
    <property type="component" value="Chromosome"/>
</dbReference>
<keyword evidence="3" id="KW-1185">Reference proteome</keyword>
<dbReference type="InterPro" id="IPR013216">
    <property type="entry name" value="Methyltransf_11"/>
</dbReference>
<dbReference type="GO" id="GO:0008168">
    <property type="term" value="F:methyltransferase activity"/>
    <property type="evidence" value="ECO:0007669"/>
    <property type="project" value="UniProtKB-KW"/>
</dbReference>